<keyword evidence="5 6" id="KW-0472">Membrane</keyword>
<feature type="transmembrane region" description="Helical" evidence="6">
    <location>
        <begin position="148"/>
        <end position="169"/>
    </location>
</feature>
<organism evidence="8 9">
    <name type="scientific">Acinetobacter baylyi</name>
    <dbReference type="NCBI Taxonomy" id="202950"/>
    <lineage>
        <taxon>Bacteria</taxon>
        <taxon>Pseudomonadati</taxon>
        <taxon>Pseudomonadota</taxon>
        <taxon>Gammaproteobacteria</taxon>
        <taxon>Moraxellales</taxon>
        <taxon>Moraxellaceae</taxon>
        <taxon>Acinetobacter</taxon>
    </lineage>
</organism>
<evidence type="ECO:0000259" key="7">
    <source>
        <dbReference type="Pfam" id="PF00892"/>
    </source>
</evidence>
<dbReference type="SUPFAM" id="SSF103481">
    <property type="entry name" value="Multidrug resistance efflux transporter EmrE"/>
    <property type="match status" value="2"/>
</dbReference>
<keyword evidence="4 6" id="KW-1133">Transmembrane helix</keyword>
<name>A0ABU0USK6_ACIBI</name>
<comment type="similarity">
    <text evidence="2">Belongs to the EamA transporter family.</text>
</comment>
<feature type="transmembrane region" description="Helical" evidence="6">
    <location>
        <begin position="213"/>
        <end position="236"/>
    </location>
</feature>
<evidence type="ECO:0000256" key="3">
    <source>
        <dbReference type="ARBA" id="ARBA00022692"/>
    </source>
</evidence>
<feature type="transmembrane region" description="Helical" evidence="6">
    <location>
        <begin position="269"/>
        <end position="287"/>
    </location>
</feature>
<dbReference type="Proteomes" id="UP001233360">
    <property type="component" value="Unassembled WGS sequence"/>
</dbReference>
<accession>A0ABU0USK6</accession>
<evidence type="ECO:0000256" key="2">
    <source>
        <dbReference type="ARBA" id="ARBA00007362"/>
    </source>
</evidence>
<gene>
    <name evidence="8" type="ORF">QE380_000354</name>
</gene>
<evidence type="ECO:0000256" key="5">
    <source>
        <dbReference type="ARBA" id="ARBA00023136"/>
    </source>
</evidence>
<feature type="domain" description="EamA" evidence="7">
    <location>
        <begin position="11"/>
        <end position="138"/>
    </location>
</feature>
<reference evidence="8 9" key="1">
    <citation type="submission" date="2023-07" db="EMBL/GenBank/DDBJ databases">
        <title>Functional and genomic diversity of the sorghum phyllosphere microbiome.</title>
        <authorList>
            <person name="Shade A."/>
        </authorList>
    </citation>
    <scope>NUCLEOTIDE SEQUENCE [LARGE SCALE GENOMIC DNA]</scope>
    <source>
        <strain evidence="8 9">SORGH_AS_0887</strain>
    </source>
</reference>
<protein>
    <submittedName>
        <fullName evidence="8">Drug/metabolite transporter (DMT)-like permease</fullName>
    </submittedName>
</protein>
<feature type="transmembrane region" description="Helical" evidence="6">
    <location>
        <begin position="125"/>
        <end position="142"/>
    </location>
</feature>
<keyword evidence="3 6" id="KW-0812">Transmembrane</keyword>
<dbReference type="InterPro" id="IPR037185">
    <property type="entry name" value="EmrE-like"/>
</dbReference>
<sequence>MIMNSKSLAWISGFIGVVIFSGSLPATRIAVMDLDPWFLTGARAVIAGIIAIILLKLFNIQTPKKEDRLSLVYVSIGVVIGFPLFTALALQYMNAASSIVFIGLLPLSTAIFAVICGGEHPQKTFWIFVLIGAGLVILYIFLEASPNTNHILGIFYMLISVLVCGLGYAEGGKLARKMGGWQVICWALVLSLPIMLGIMVWNYSNDVITKLSLSGLIALVYVSLFSMLIGFFFWYYGLSKGGIATVGQLQLLQPLFGLSLAAILLHEPISSTMLMITVGVMICVAYAKKFA</sequence>
<evidence type="ECO:0000256" key="4">
    <source>
        <dbReference type="ARBA" id="ARBA00022989"/>
    </source>
</evidence>
<dbReference type="Pfam" id="PF00892">
    <property type="entry name" value="EamA"/>
    <property type="match status" value="2"/>
</dbReference>
<feature type="transmembrane region" description="Helical" evidence="6">
    <location>
        <begin position="70"/>
        <end position="93"/>
    </location>
</feature>
<feature type="domain" description="EamA" evidence="7">
    <location>
        <begin position="152"/>
        <end position="284"/>
    </location>
</feature>
<feature type="transmembrane region" description="Helical" evidence="6">
    <location>
        <begin position="99"/>
        <end position="118"/>
    </location>
</feature>
<evidence type="ECO:0000313" key="9">
    <source>
        <dbReference type="Proteomes" id="UP001233360"/>
    </source>
</evidence>
<evidence type="ECO:0000256" key="6">
    <source>
        <dbReference type="SAM" id="Phobius"/>
    </source>
</evidence>
<keyword evidence="9" id="KW-1185">Reference proteome</keyword>
<evidence type="ECO:0000256" key="1">
    <source>
        <dbReference type="ARBA" id="ARBA00004141"/>
    </source>
</evidence>
<dbReference type="EMBL" id="JAUTBK010000002">
    <property type="protein sequence ID" value="MDQ1207431.1"/>
    <property type="molecule type" value="Genomic_DNA"/>
</dbReference>
<feature type="transmembrane region" description="Helical" evidence="6">
    <location>
        <begin position="181"/>
        <end position="201"/>
    </location>
</feature>
<dbReference type="InterPro" id="IPR000620">
    <property type="entry name" value="EamA_dom"/>
</dbReference>
<feature type="transmembrane region" description="Helical" evidence="6">
    <location>
        <begin position="37"/>
        <end position="58"/>
    </location>
</feature>
<dbReference type="PANTHER" id="PTHR32322:SF2">
    <property type="entry name" value="EAMA DOMAIN-CONTAINING PROTEIN"/>
    <property type="match status" value="1"/>
</dbReference>
<dbReference type="InterPro" id="IPR050638">
    <property type="entry name" value="AA-Vitamin_Transporters"/>
</dbReference>
<feature type="transmembrane region" description="Helical" evidence="6">
    <location>
        <begin position="7"/>
        <end position="31"/>
    </location>
</feature>
<comment type="subcellular location">
    <subcellularLocation>
        <location evidence="1">Membrane</location>
        <topology evidence="1">Multi-pass membrane protein</topology>
    </subcellularLocation>
</comment>
<dbReference type="PANTHER" id="PTHR32322">
    <property type="entry name" value="INNER MEMBRANE TRANSPORTER"/>
    <property type="match status" value="1"/>
</dbReference>
<feature type="transmembrane region" description="Helical" evidence="6">
    <location>
        <begin position="243"/>
        <end position="263"/>
    </location>
</feature>
<comment type="caution">
    <text evidence="8">The sequence shown here is derived from an EMBL/GenBank/DDBJ whole genome shotgun (WGS) entry which is preliminary data.</text>
</comment>
<evidence type="ECO:0000313" key="8">
    <source>
        <dbReference type="EMBL" id="MDQ1207431.1"/>
    </source>
</evidence>
<proteinExistence type="inferred from homology"/>